<evidence type="ECO:0000313" key="2">
    <source>
        <dbReference type="EMBL" id="QRG09527.1"/>
    </source>
</evidence>
<evidence type="ECO:0000259" key="1">
    <source>
        <dbReference type="PROSITE" id="PS50206"/>
    </source>
</evidence>
<dbReference type="KEGG" id="xdi:EZH22_07450"/>
<dbReference type="InterPro" id="IPR036873">
    <property type="entry name" value="Rhodanese-like_dom_sf"/>
</dbReference>
<dbReference type="InterPro" id="IPR001763">
    <property type="entry name" value="Rhodanese-like_dom"/>
</dbReference>
<protein>
    <submittedName>
        <fullName evidence="2">PQQ-dependent catabolism-associated CXXCW motif protein</fullName>
    </submittedName>
</protein>
<name>A0A974PTM0_9HYPH</name>
<reference evidence="2 3" key="1">
    <citation type="submission" date="2020-10" db="EMBL/GenBank/DDBJ databases">
        <title>Degradation of 1,4-Dioxane by Xanthobacter sp. YN2, via a Novel Group-2 Soluble Di-Iron Monooxygenase.</title>
        <authorList>
            <person name="Ma F."/>
            <person name="Wang Y."/>
            <person name="Yang J."/>
            <person name="Guo H."/>
            <person name="Su D."/>
            <person name="Yu L."/>
        </authorList>
    </citation>
    <scope>NUCLEOTIDE SEQUENCE [LARGE SCALE GENOMIC DNA]</scope>
    <source>
        <strain evidence="2 3">YN2</strain>
    </source>
</reference>
<dbReference type="AlphaFoldDB" id="A0A974PTM0"/>
<dbReference type="CDD" id="cd00158">
    <property type="entry name" value="RHOD"/>
    <property type="match status" value="1"/>
</dbReference>
<evidence type="ECO:0000313" key="3">
    <source>
        <dbReference type="Proteomes" id="UP000596427"/>
    </source>
</evidence>
<feature type="domain" description="Rhodanese" evidence="1">
    <location>
        <begin position="86"/>
        <end position="169"/>
    </location>
</feature>
<dbReference type="PROSITE" id="PS50206">
    <property type="entry name" value="RHODANESE_3"/>
    <property type="match status" value="1"/>
</dbReference>
<dbReference type="Gene3D" id="3.40.250.10">
    <property type="entry name" value="Rhodanese-like domain"/>
    <property type="match status" value="1"/>
</dbReference>
<keyword evidence="3" id="KW-1185">Reference proteome</keyword>
<dbReference type="EMBL" id="CP063362">
    <property type="protein sequence ID" value="QRG09527.1"/>
    <property type="molecule type" value="Genomic_DNA"/>
</dbReference>
<dbReference type="Proteomes" id="UP000596427">
    <property type="component" value="Chromosome"/>
</dbReference>
<proteinExistence type="predicted"/>
<organism evidence="2 3">
    <name type="scientific">Xanthobacter dioxanivorans</name>
    <dbReference type="NCBI Taxonomy" id="2528964"/>
    <lineage>
        <taxon>Bacteria</taxon>
        <taxon>Pseudomonadati</taxon>
        <taxon>Pseudomonadota</taxon>
        <taxon>Alphaproteobacteria</taxon>
        <taxon>Hyphomicrobiales</taxon>
        <taxon>Xanthobacteraceae</taxon>
        <taxon>Xanthobacter</taxon>
    </lineage>
</organism>
<dbReference type="InterPro" id="IPR022376">
    <property type="entry name" value="PQQ_CXXCW"/>
</dbReference>
<dbReference type="RefSeq" id="WP_203196439.1">
    <property type="nucleotide sequence ID" value="NZ_CP063362.1"/>
</dbReference>
<dbReference type="NCBIfam" id="TIGR03865">
    <property type="entry name" value="PQQ_CXXCW"/>
    <property type="match status" value="1"/>
</dbReference>
<gene>
    <name evidence="2" type="ORF">EZH22_07450</name>
</gene>
<accession>A0A974PTM0</accession>
<dbReference type="SUPFAM" id="SSF52821">
    <property type="entry name" value="Rhodanese/Cell cycle control phosphatase"/>
    <property type="match status" value="1"/>
</dbReference>
<sequence>MLLFALLPARPAAAGEPPPEPADYRQDAYRAPTPATLAGARVLAVDAAAAIWRAGGAFFIDVLPRPPRPANLPAGTVWRDPPHASIPGAVWLANVGFGALSADTEAYFRAGLAEVSRGDVNAPLVIFCQRECWMSWNAAKRALAYGYRNVSWFPDGTDGWAQAGLPLAPLEPRP</sequence>